<reference evidence="3" key="1">
    <citation type="submission" date="2025-08" db="UniProtKB">
        <authorList>
            <consortium name="RefSeq"/>
        </authorList>
    </citation>
    <scope>IDENTIFICATION</scope>
    <source>
        <tissue evidence="3">Blood</tissue>
    </source>
</reference>
<evidence type="ECO:0000313" key="2">
    <source>
        <dbReference type="Proteomes" id="UP000504640"/>
    </source>
</evidence>
<dbReference type="Proteomes" id="UP000504640">
    <property type="component" value="Unplaced"/>
</dbReference>
<protein>
    <submittedName>
        <fullName evidence="3">Atherin-like</fullName>
    </submittedName>
</protein>
<feature type="region of interest" description="Disordered" evidence="1">
    <location>
        <begin position="1"/>
        <end position="188"/>
    </location>
</feature>
<dbReference type="RefSeq" id="XP_032133043.1">
    <property type="nucleotide sequence ID" value="XM_032277152.1"/>
</dbReference>
<feature type="compositionally biased region" description="Basic residues" evidence="1">
    <location>
        <begin position="125"/>
        <end position="137"/>
    </location>
</feature>
<dbReference type="GeneID" id="116550952"/>
<sequence>MQSGSIPRPSPVPGAPPASEPSTWPQGRRDHPPPIPTAPPCLPSPGPVSSPPLLSPPPLSGQRFGGPDLVLAGNRGLRLNGPALGNRERSELSPARATPASSGSRARAERTGGRASAHSGERSPKAARRGLAARKRGGAMTRERVGAARDPLARLRGGAVGGASPQGHPQAPGLTARAKTHPRPAESQARTLLCDGAAHSTAGFPPWRRAALRICGTPARLP</sequence>
<accession>A0A6J3HRA3</accession>
<feature type="compositionally biased region" description="Pro residues" evidence="1">
    <location>
        <begin position="8"/>
        <end position="19"/>
    </location>
</feature>
<feature type="compositionally biased region" description="Basic and acidic residues" evidence="1">
    <location>
        <begin position="141"/>
        <end position="153"/>
    </location>
</feature>
<evidence type="ECO:0000313" key="3">
    <source>
        <dbReference type="RefSeq" id="XP_032133043.1"/>
    </source>
</evidence>
<gene>
    <name evidence="3" type="primary">LOC116550952</name>
</gene>
<proteinExistence type="predicted"/>
<name>A0A6J3HRA3_SAPAP</name>
<dbReference type="AlphaFoldDB" id="A0A6J3HRA3"/>
<keyword evidence="2" id="KW-1185">Reference proteome</keyword>
<feature type="compositionally biased region" description="Pro residues" evidence="1">
    <location>
        <begin position="33"/>
        <end position="59"/>
    </location>
</feature>
<organism evidence="2 3">
    <name type="scientific">Sapajus apella</name>
    <name type="common">Brown-capped capuchin</name>
    <name type="synonym">Cebus apella</name>
    <dbReference type="NCBI Taxonomy" id="9515"/>
    <lineage>
        <taxon>Eukaryota</taxon>
        <taxon>Metazoa</taxon>
        <taxon>Chordata</taxon>
        <taxon>Craniata</taxon>
        <taxon>Vertebrata</taxon>
        <taxon>Euteleostomi</taxon>
        <taxon>Mammalia</taxon>
        <taxon>Eutheria</taxon>
        <taxon>Euarchontoglires</taxon>
        <taxon>Primates</taxon>
        <taxon>Haplorrhini</taxon>
        <taxon>Platyrrhini</taxon>
        <taxon>Cebidae</taxon>
        <taxon>Cebinae</taxon>
        <taxon>Sapajus</taxon>
    </lineage>
</organism>
<evidence type="ECO:0000256" key="1">
    <source>
        <dbReference type="SAM" id="MobiDB-lite"/>
    </source>
</evidence>